<accession>A0A6J1EKK1</accession>
<dbReference type="SUPFAM" id="SSF81383">
    <property type="entry name" value="F-box domain"/>
    <property type="match status" value="1"/>
</dbReference>
<dbReference type="SMART" id="SM00367">
    <property type="entry name" value="LRR_CC"/>
    <property type="match status" value="5"/>
</dbReference>
<organism evidence="2 3">
    <name type="scientific">Cucurbita moschata</name>
    <name type="common">Winter crookneck squash</name>
    <name type="synonym">Cucurbita pepo var. moschata</name>
    <dbReference type="NCBI Taxonomy" id="3662"/>
    <lineage>
        <taxon>Eukaryota</taxon>
        <taxon>Viridiplantae</taxon>
        <taxon>Streptophyta</taxon>
        <taxon>Embryophyta</taxon>
        <taxon>Tracheophyta</taxon>
        <taxon>Spermatophyta</taxon>
        <taxon>Magnoliopsida</taxon>
        <taxon>eudicotyledons</taxon>
        <taxon>Gunneridae</taxon>
        <taxon>Pentapetalae</taxon>
        <taxon>rosids</taxon>
        <taxon>fabids</taxon>
        <taxon>Cucurbitales</taxon>
        <taxon>Cucurbitaceae</taxon>
        <taxon>Cucurbiteae</taxon>
        <taxon>Cucurbita</taxon>
    </lineage>
</organism>
<dbReference type="AlphaFoldDB" id="A0A6J1EKK1"/>
<gene>
    <name evidence="3" type="primary">LOC111435319</name>
</gene>
<name>A0A6J1EKK1_CUCMO</name>
<dbReference type="InterPro" id="IPR001810">
    <property type="entry name" value="F-box_dom"/>
</dbReference>
<protein>
    <submittedName>
        <fullName evidence="3">F-box/LRR-repeat protein 7</fullName>
    </submittedName>
</protein>
<dbReference type="PANTHER" id="PTHR13318">
    <property type="entry name" value="PARTNER OF PAIRED, ISOFORM B-RELATED"/>
    <property type="match status" value="1"/>
</dbReference>
<dbReference type="Proteomes" id="UP000504609">
    <property type="component" value="Unplaced"/>
</dbReference>
<dbReference type="RefSeq" id="XP_022928541.1">
    <property type="nucleotide sequence ID" value="XM_023072773.1"/>
</dbReference>
<dbReference type="GeneID" id="111435319"/>
<dbReference type="GO" id="GO:0031146">
    <property type="term" value="P:SCF-dependent proteasomal ubiquitin-dependent protein catabolic process"/>
    <property type="evidence" value="ECO:0007669"/>
    <property type="project" value="TreeGrafter"/>
</dbReference>
<dbReference type="Pfam" id="PF00646">
    <property type="entry name" value="F-box"/>
    <property type="match status" value="1"/>
</dbReference>
<sequence length="465" mass="50879">MDSLLCDELIQEIFQKLPSPSSSAVSLVSKRWLRLYRTSKTALSLRLCDSSVSSLSSLLSHYPFLSSLSILSADSSAVPTATLSTQVIWKIRRFCENLQSLRLLAGPVSLSSLISLSSVCTHLASLSINISRPLNFRWVVNFPSLKSLSVSVSSGEGFEIELNSDDWEWESADLAIQSLCLSGLRAGDWGAGWLWRSCKNLRQLQLRSCETVGDGGSFSSFVECLPSLHEVELRTCRSIADGVLMKLADNCRNLTSLLVYDGGSREGLLRFLNDHRTELQSLDLRLPLDLNNEHLTAIAANLRGLSSLRLQSCCLVTGDGLKAIGLALGPCLEELALINCDVVARESGLLATMGQSLKQLKTLDLSYNEMLLDKDFSSMIISCSSITELNLRGCKGLTGASILATWRSCKNLEAIDIVQCPRIQASALELCVLNLPKLRQLKVEDDRVSDIVGSSASRRFVDIVV</sequence>
<evidence type="ECO:0000313" key="2">
    <source>
        <dbReference type="Proteomes" id="UP000504609"/>
    </source>
</evidence>
<dbReference type="Gene3D" id="3.80.10.10">
    <property type="entry name" value="Ribonuclease Inhibitor"/>
    <property type="match status" value="2"/>
</dbReference>
<dbReference type="InterPro" id="IPR036047">
    <property type="entry name" value="F-box-like_dom_sf"/>
</dbReference>
<evidence type="ECO:0000259" key="1">
    <source>
        <dbReference type="Pfam" id="PF00646"/>
    </source>
</evidence>
<dbReference type="KEGG" id="cmos:111435319"/>
<dbReference type="PANTHER" id="PTHR13318:SF105">
    <property type="entry name" value="F-BOX_LRR-REPEAT PROTEIN 3"/>
    <property type="match status" value="1"/>
</dbReference>
<proteinExistence type="predicted"/>
<dbReference type="GO" id="GO:0019005">
    <property type="term" value="C:SCF ubiquitin ligase complex"/>
    <property type="evidence" value="ECO:0007669"/>
    <property type="project" value="TreeGrafter"/>
</dbReference>
<keyword evidence="2" id="KW-1185">Reference proteome</keyword>
<dbReference type="InterPro" id="IPR032675">
    <property type="entry name" value="LRR_dom_sf"/>
</dbReference>
<feature type="domain" description="F-box" evidence="1">
    <location>
        <begin position="3"/>
        <end position="34"/>
    </location>
</feature>
<dbReference type="SUPFAM" id="SSF52047">
    <property type="entry name" value="RNI-like"/>
    <property type="match status" value="2"/>
</dbReference>
<dbReference type="InterPro" id="IPR006553">
    <property type="entry name" value="Leu-rich_rpt_Cys-con_subtyp"/>
</dbReference>
<reference evidence="3" key="1">
    <citation type="submission" date="2025-08" db="UniProtKB">
        <authorList>
            <consortium name="RefSeq"/>
        </authorList>
    </citation>
    <scope>IDENTIFICATION</scope>
    <source>
        <tissue evidence="3">Young leaves</tissue>
    </source>
</reference>
<evidence type="ECO:0000313" key="3">
    <source>
        <dbReference type="RefSeq" id="XP_022928541.1"/>
    </source>
</evidence>